<evidence type="ECO:0000313" key="2">
    <source>
        <dbReference type="EMBL" id="MCI70135.1"/>
    </source>
</evidence>
<organism evidence="2 3">
    <name type="scientific">Trifolium medium</name>
    <dbReference type="NCBI Taxonomy" id="97028"/>
    <lineage>
        <taxon>Eukaryota</taxon>
        <taxon>Viridiplantae</taxon>
        <taxon>Streptophyta</taxon>
        <taxon>Embryophyta</taxon>
        <taxon>Tracheophyta</taxon>
        <taxon>Spermatophyta</taxon>
        <taxon>Magnoliopsida</taxon>
        <taxon>eudicotyledons</taxon>
        <taxon>Gunneridae</taxon>
        <taxon>Pentapetalae</taxon>
        <taxon>rosids</taxon>
        <taxon>fabids</taxon>
        <taxon>Fabales</taxon>
        <taxon>Fabaceae</taxon>
        <taxon>Papilionoideae</taxon>
        <taxon>50 kb inversion clade</taxon>
        <taxon>NPAAA clade</taxon>
        <taxon>Hologalegina</taxon>
        <taxon>IRL clade</taxon>
        <taxon>Trifolieae</taxon>
        <taxon>Trifolium</taxon>
    </lineage>
</organism>
<evidence type="ECO:0000256" key="1">
    <source>
        <dbReference type="SAM" id="MobiDB-lite"/>
    </source>
</evidence>
<dbReference type="Proteomes" id="UP000265520">
    <property type="component" value="Unassembled WGS sequence"/>
</dbReference>
<name>A0A392UEH6_9FABA</name>
<comment type="caution">
    <text evidence="2">The sequence shown here is derived from an EMBL/GenBank/DDBJ whole genome shotgun (WGS) entry which is preliminary data.</text>
</comment>
<evidence type="ECO:0000313" key="3">
    <source>
        <dbReference type="Proteomes" id="UP000265520"/>
    </source>
</evidence>
<feature type="non-terminal residue" evidence="2">
    <location>
        <position position="32"/>
    </location>
</feature>
<protein>
    <submittedName>
        <fullName evidence="2">Uncharacterized protein</fullName>
    </submittedName>
</protein>
<feature type="region of interest" description="Disordered" evidence="1">
    <location>
        <begin position="1"/>
        <end position="32"/>
    </location>
</feature>
<proteinExistence type="predicted"/>
<accession>A0A392UEH6</accession>
<keyword evidence="3" id="KW-1185">Reference proteome</keyword>
<sequence length="32" mass="3525">MSQINARPGKRIHQVLSRTGPEASRVPHQSVS</sequence>
<dbReference type="AlphaFoldDB" id="A0A392UEH6"/>
<reference evidence="2 3" key="1">
    <citation type="journal article" date="2018" name="Front. Plant Sci.">
        <title>Red Clover (Trifolium pratense) and Zigzag Clover (T. medium) - A Picture of Genomic Similarities and Differences.</title>
        <authorList>
            <person name="Dluhosova J."/>
            <person name="Istvanek J."/>
            <person name="Nedelnik J."/>
            <person name="Repkova J."/>
        </authorList>
    </citation>
    <scope>NUCLEOTIDE SEQUENCE [LARGE SCALE GENOMIC DNA]</scope>
    <source>
        <strain evidence="3">cv. 10/8</strain>
        <tissue evidence="2">Leaf</tissue>
    </source>
</reference>
<dbReference type="EMBL" id="LXQA010769498">
    <property type="protein sequence ID" value="MCI70135.1"/>
    <property type="molecule type" value="Genomic_DNA"/>
</dbReference>